<dbReference type="AlphaFoldDB" id="R7ZZ38"/>
<dbReference type="SUPFAM" id="SSF48230">
    <property type="entry name" value="Chondroitin AC/alginate lyase"/>
    <property type="match status" value="1"/>
</dbReference>
<dbReference type="Gene3D" id="2.60.220.10">
    <property type="entry name" value="Polysaccharide lyase family 8-like, C-terminal"/>
    <property type="match status" value="1"/>
</dbReference>
<evidence type="ECO:0000259" key="8">
    <source>
        <dbReference type="Pfam" id="PF02884"/>
    </source>
</evidence>
<evidence type="ECO:0000256" key="2">
    <source>
        <dbReference type="ARBA" id="ARBA00006699"/>
    </source>
</evidence>
<dbReference type="Pfam" id="PF08124">
    <property type="entry name" value="Lyase_8_N"/>
    <property type="match status" value="1"/>
</dbReference>
<evidence type="ECO:0000259" key="7">
    <source>
        <dbReference type="Pfam" id="PF02278"/>
    </source>
</evidence>
<evidence type="ECO:0000256" key="1">
    <source>
        <dbReference type="ARBA" id="ARBA00001913"/>
    </source>
</evidence>
<dbReference type="Gene3D" id="1.50.10.100">
    <property type="entry name" value="Chondroitin AC/alginate lyase"/>
    <property type="match status" value="1"/>
</dbReference>
<comment type="subunit">
    <text evidence="3">Monomer.</text>
</comment>
<keyword evidence="11" id="KW-1185">Reference proteome</keyword>
<evidence type="ECO:0008006" key="12">
    <source>
        <dbReference type="Google" id="ProtNLM"/>
    </source>
</evidence>
<protein>
    <recommendedName>
        <fullName evidence="12">DUF1566 domain-containing protein</fullName>
    </recommendedName>
</protein>
<evidence type="ECO:0000259" key="9">
    <source>
        <dbReference type="Pfam" id="PF08124"/>
    </source>
</evidence>
<dbReference type="STRING" id="1232681.ADIS_0163"/>
<sequence length="920" mass="102254">MNPSFGRLVGTVLGKLIPAFLLVLLTGSCFGFAQDDLELLRNRVLQDKLRMSFSETAVLSLMNSLSPQGHWPSINYDDVSRIAFENRTHVVNIRDMSLAYRKEESSLKGQPGLKSAIDQAIDFWLANDFIAANWHTNEIANPTTWIEVLYLLDEELSAERKGWLSSLAARANLRAWGARPGGDLIKIAGLAAELALYRRDAAGFKESVDAMVEEVAVTSGMGIKPDLGFHHRSDRVTSILSYGTGYAATFADWGQRLDGTAYRFPEQSIRLLVDYYLDGICKSMVQASFKDPGVINRDMSRDGALAPIGPELPLKLAAITDYRRSELENVASIRQGTHPPNLSHNRFFWHSEYFSHQRPGYFASVRMHSSRNHNMEAPHNEESLKMHHYADGANFISRNGTEYFDIFPVWDWQKIPGTTVVQKPVLPHWNQIVKAGKSDFVGAVSDGLFGAAVFDFQSVHDPLRAKKAWFFFEDRYVCLGTDIYSDSDFPVVTTLNQTLSRSDVLVKTSKGIEVLTDGGEAIKEVMWVHQDSVGYQFHQPTTAQIHNQFKTGYWSDISNNLRAQRRPQVSKKVFSLWVDHGVKPVGDSYAYTVYPGIDPELMERVTASDQVRIIANTDQLQGVWHEGLGIAQLVFYKPGRADLPNGSWVSISTPGMVMVRPEGGEFSEITLSDPSRKEKVVTLELGGRLVGNGSYWTASATNAGTSVLQVKLPEGDQAGKSVVVKNDVWEGQAIDFADLLKESNQRLPEATEGRRYIGEKFGGGVVVWLDETGIHGLIAAEADQHTAISWRNGQVSVPQLYGDHGDRYVNAVGDGMYAGADNTLLIIAQQTSDNLSGNFAAKVCAACTDSGYGDWYLPSKEELSILFQSKGLLEGIEGDMYWSSSEYNIGFVWGQNFKGYGGWYPLTKGSRYAVRCVRRF</sequence>
<dbReference type="InterPro" id="IPR011071">
    <property type="entry name" value="Lyase_8-like_C"/>
</dbReference>
<evidence type="ECO:0000256" key="4">
    <source>
        <dbReference type="ARBA" id="ARBA00022729"/>
    </source>
</evidence>
<comment type="caution">
    <text evidence="10">The sequence shown here is derived from an EMBL/GenBank/DDBJ whole genome shotgun (WGS) entry which is preliminary data.</text>
</comment>
<evidence type="ECO:0000313" key="10">
    <source>
        <dbReference type="EMBL" id="EON79361.1"/>
    </source>
</evidence>
<dbReference type="Proteomes" id="UP000013909">
    <property type="component" value="Unassembled WGS sequence"/>
</dbReference>
<gene>
    <name evidence="10" type="ORF">ADIS_0163</name>
</gene>
<name>R7ZZ38_9BACT</name>
<dbReference type="InterPro" id="IPR011013">
    <property type="entry name" value="Gal_mutarotase_sf_dom"/>
</dbReference>
<organism evidence="10 11">
    <name type="scientific">Lunatimonas lonarensis</name>
    <dbReference type="NCBI Taxonomy" id="1232681"/>
    <lineage>
        <taxon>Bacteria</taxon>
        <taxon>Pseudomonadati</taxon>
        <taxon>Bacteroidota</taxon>
        <taxon>Cytophagia</taxon>
        <taxon>Cytophagales</taxon>
        <taxon>Cyclobacteriaceae</taxon>
    </lineage>
</organism>
<dbReference type="PROSITE" id="PS51257">
    <property type="entry name" value="PROKAR_LIPOPROTEIN"/>
    <property type="match status" value="1"/>
</dbReference>
<dbReference type="InterPro" id="IPR012970">
    <property type="entry name" value="Lyase_8_alpha_N"/>
</dbReference>
<feature type="domain" description="Polysaccharide lyase family 8 C-terminal" evidence="8">
    <location>
        <begin position="612"/>
        <end position="681"/>
    </location>
</feature>
<accession>R7ZZ38</accession>
<feature type="domain" description="Polysaccharide lyase family 8 central" evidence="7">
    <location>
        <begin position="345"/>
        <end position="598"/>
    </location>
</feature>
<dbReference type="GO" id="GO:0005975">
    <property type="term" value="P:carbohydrate metabolic process"/>
    <property type="evidence" value="ECO:0007669"/>
    <property type="project" value="InterPro"/>
</dbReference>
<dbReference type="InterPro" id="IPR004103">
    <property type="entry name" value="Lyase_8_C"/>
</dbReference>
<dbReference type="PANTHER" id="PTHR38481:SF1">
    <property type="entry name" value="HYALURONATE LYASE"/>
    <property type="match status" value="1"/>
</dbReference>
<evidence type="ECO:0000256" key="5">
    <source>
        <dbReference type="ARBA" id="ARBA00022837"/>
    </source>
</evidence>
<evidence type="ECO:0000313" key="11">
    <source>
        <dbReference type="Proteomes" id="UP000013909"/>
    </source>
</evidence>
<dbReference type="EMBL" id="AQHR01000007">
    <property type="protein sequence ID" value="EON79361.1"/>
    <property type="molecule type" value="Genomic_DNA"/>
</dbReference>
<dbReference type="InterPro" id="IPR038970">
    <property type="entry name" value="Lyase_8"/>
</dbReference>
<dbReference type="SUPFAM" id="SSF74650">
    <property type="entry name" value="Galactose mutarotase-like"/>
    <property type="match status" value="1"/>
</dbReference>
<dbReference type="InterPro" id="IPR008929">
    <property type="entry name" value="Chondroitin_lyas"/>
</dbReference>
<dbReference type="RefSeq" id="WP_010852315.1">
    <property type="nucleotide sequence ID" value="NZ_AQHR01000007.1"/>
</dbReference>
<dbReference type="OrthoDB" id="9765957at2"/>
<dbReference type="InterPro" id="IPR003159">
    <property type="entry name" value="Lyase_8_central_dom"/>
</dbReference>
<dbReference type="GO" id="GO:0005576">
    <property type="term" value="C:extracellular region"/>
    <property type="evidence" value="ECO:0007669"/>
    <property type="project" value="InterPro"/>
</dbReference>
<proteinExistence type="inferred from homology"/>
<dbReference type="GO" id="GO:0016837">
    <property type="term" value="F:carbon-oxygen lyase activity, acting on polysaccharides"/>
    <property type="evidence" value="ECO:0007669"/>
    <property type="project" value="UniProtKB-ARBA"/>
</dbReference>
<dbReference type="GO" id="GO:0030246">
    <property type="term" value="F:carbohydrate binding"/>
    <property type="evidence" value="ECO:0007669"/>
    <property type="project" value="InterPro"/>
</dbReference>
<dbReference type="InterPro" id="IPR014718">
    <property type="entry name" value="GH-type_carb-bd"/>
</dbReference>
<feature type="domain" description="Polysaccharide lyase 8 N-terminal alpha-helical" evidence="9">
    <location>
        <begin position="68"/>
        <end position="302"/>
    </location>
</feature>
<evidence type="ECO:0000256" key="6">
    <source>
        <dbReference type="ARBA" id="ARBA00023239"/>
    </source>
</evidence>
<keyword evidence="6" id="KW-0456">Lyase</keyword>
<keyword evidence="5" id="KW-0106">Calcium</keyword>
<evidence type="ECO:0000256" key="3">
    <source>
        <dbReference type="ARBA" id="ARBA00011245"/>
    </source>
</evidence>
<dbReference type="Pfam" id="PF02884">
    <property type="entry name" value="Lyase_8_C"/>
    <property type="match status" value="1"/>
</dbReference>
<comment type="cofactor">
    <cofactor evidence="1">
        <name>Ca(2+)</name>
        <dbReference type="ChEBI" id="CHEBI:29108"/>
    </cofactor>
</comment>
<dbReference type="SUPFAM" id="SSF49863">
    <property type="entry name" value="Hyaluronate lyase-like, C-terminal domain"/>
    <property type="match status" value="1"/>
</dbReference>
<comment type="similarity">
    <text evidence="2">Belongs to the polysaccharide lyase 8 family.</text>
</comment>
<dbReference type="Pfam" id="PF02278">
    <property type="entry name" value="Lyase_8"/>
    <property type="match status" value="1"/>
</dbReference>
<keyword evidence="4" id="KW-0732">Signal</keyword>
<dbReference type="Gene3D" id="2.70.98.10">
    <property type="match status" value="1"/>
</dbReference>
<dbReference type="PANTHER" id="PTHR38481">
    <property type="entry name" value="HYALURONATE LYASE"/>
    <property type="match status" value="1"/>
</dbReference>
<reference evidence="10 11" key="1">
    <citation type="submission" date="2013-02" db="EMBL/GenBank/DDBJ databases">
        <title>A novel strain isolated from Lonar lake, Maharashtra, India.</title>
        <authorList>
            <person name="Singh A."/>
        </authorList>
    </citation>
    <scope>NUCLEOTIDE SEQUENCE [LARGE SCALE GENOMIC DNA]</scope>
    <source>
        <strain evidence="10 11">AK24</strain>
    </source>
</reference>